<dbReference type="InterPro" id="IPR039808">
    <property type="entry name" value="Cadherin"/>
</dbReference>
<evidence type="ECO:0000256" key="2">
    <source>
        <dbReference type="ARBA" id="ARBA00022737"/>
    </source>
</evidence>
<dbReference type="Pfam" id="PF00028">
    <property type="entry name" value="Cadherin"/>
    <property type="match status" value="1"/>
</dbReference>
<evidence type="ECO:0000259" key="6">
    <source>
        <dbReference type="PROSITE" id="PS50268"/>
    </source>
</evidence>
<dbReference type="PROSITE" id="PS50268">
    <property type="entry name" value="CADHERIN_2"/>
    <property type="match status" value="1"/>
</dbReference>
<evidence type="ECO:0000256" key="1">
    <source>
        <dbReference type="ARBA" id="ARBA00004370"/>
    </source>
</evidence>
<dbReference type="PANTHER" id="PTHR24027">
    <property type="entry name" value="CADHERIN-23"/>
    <property type="match status" value="1"/>
</dbReference>
<dbReference type="GO" id="GO:0005509">
    <property type="term" value="F:calcium ion binding"/>
    <property type="evidence" value="ECO:0007669"/>
    <property type="project" value="UniProtKB-UniRule"/>
</dbReference>
<evidence type="ECO:0000313" key="8">
    <source>
        <dbReference type="Proteomes" id="UP001054945"/>
    </source>
</evidence>
<name>A0AAV4QFC2_CAEEX</name>
<evidence type="ECO:0000256" key="4">
    <source>
        <dbReference type="ARBA" id="ARBA00023136"/>
    </source>
</evidence>
<dbReference type="GO" id="GO:0016342">
    <property type="term" value="C:catenin complex"/>
    <property type="evidence" value="ECO:0007669"/>
    <property type="project" value="TreeGrafter"/>
</dbReference>
<dbReference type="CDD" id="cd11304">
    <property type="entry name" value="Cadherin_repeat"/>
    <property type="match status" value="1"/>
</dbReference>
<keyword evidence="2" id="KW-0677">Repeat</keyword>
<keyword evidence="4" id="KW-0472">Membrane</keyword>
<dbReference type="GO" id="GO:0045296">
    <property type="term" value="F:cadherin binding"/>
    <property type="evidence" value="ECO:0007669"/>
    <property type="project" value="TreeGrafter"/>
</dbReference>
<dbReference type="SMART" id="SM00112">
    <property type="entry name" value="CA"/>
    <property type="match status" value="1"/>
</dbReference>
<dbReference type="InterPro" id="IPR015919">
    <property type="entry name" value="Cadherin-like_sf"/>
</dbReference>
<keyword evidence="8" id="KW-1185">Reference proteome</keyword>
<dbReference type="InterPro" id="IPR002126">
    <property type="entry name" value="Cadherin-like_dom"/>
</dbReference>
<evidence type="ECO:0000256" key="3">
    <source>
        <dbReference type="ARBA" id="ARBA00022837"/>
    </source>
</evidence>
<evidence type="ECO:0000313" key="7">
    <source>
        <dbReference type="EMBL" id="GIY08017.1"/>
    </source>
</evidence>
<dbReference type="SUPFAM" id="SSF49313">
    <property type="entry name" value="Cadherin-like"/>
    <property type="match status" value="1"/>
</dbReference>
<comment type="subcellular location">
    <subcellularLocation>
        <location evidence="1">Membrane</location>
    </subcellularLocation>
</comment>
<dbReference type="GO" id="GO:0016477">
    <property type="term" value="P:cell migration"/>
    <property type="evidence" value="ECO:0007669"/>
    <property type="project" value="TreeGrafter"/>
</dbReference>
<dbReference type="GO" id="GO:0007156">
    <property type="term" value="P:homophilic cell adhesion via plasma membrane adhesion molecules"/>
    <property type="evidence" value="ECO:0007669"/>
    <property type="project" value="InterPro"/>
</dbReference>
<proteinExistence type="predicted"/>
<keyword evidence="3 5" id="KW-0106">Calcium</keyword>
<dbReference type="InterPro" id="IPR020894">
    <property type="entry name" value="Cadherin_CS"/>
</dbReference>
<feature type="domain" description="Cadherin" evidence="6">
    <location>
        <begin position="95"/>
        <end position="188"/>
    </location>
</feature>
<sequence>MTPLHRLRPRLGAEERFALACLKFLRLTSKARLDGNGLVRKEFHGKGDSSSNDASKATSVTLEMLFPILVLLCSTGHVICNSPPIFLRNIDLAVIKENTPIGSIFFNLLGSDPENSTVTYGLEGTDRFQVNSSTGVITVAAQIDREVNDSLRFYVTLEDVVGNGQDNNVVRVPVTVIILDENDNEPDFHGTPYEATVLEASDYFVRFFSSFEF</sequence>
<comment type="caution">
    <text evidence="7">The sequence shown here is derived from an EMBL/GenBank/DDBJ whole genome shotgun (WGS) entry which is preliminary data.</text>
</comment>
<dbReference type="GO" id="GO:0008013">
    <property type="term" value="F:beta-catenin binding"/>
    <property type="evidence" value="ECO:0007669"/>
    <property type="project" value="TreeGrafter"/>
</dbReference>
<protein>
    <submittedName>
        <fullName evidence="7">Cadherin-87A</fullName>
    </submittedName>
</protein>
<dbReference type="PROSITE" id="PS00232">
    <property type="entry name" value="CADHERIN_1"/>
    <property type="match status" value="1"/>
</dbReference>
<dbReference type="AlphaFoldDB" id="A0AAV4QFC2"/>
<organism evidence="7 8">
    <name type="scientific">Caerostris extrusa</name>
    <name type="common">Bark spider</name>
    <name type="synonym">Caerostris bankana</name>
    <dbReference type="NCBI Taxonomy" id="172846"/>
    <lineage>
        <taxon>Eukaryota</taxon>
        <taxon>Metazoa</taxon>
        <taxon>Ecdysozoa</taxon>
        <taxon>Arthropoda</taxon>
        <taxon>Chelicerata</taxon>
        <taxon>Arachnida</taxon>
        <taxon>Araneae</taxon>
        <taxon>Araneomorphae</taxon>
        <taxon>Entelegynae</taxon>
        <taxon>Araneoidea</taxon>
        <taxon>Araneidae</taxon>
        <taxon>Caerostris</taxon>
    </lineage>
</organism>
<dbReference type="EMBL" id="BPLR01006191">
    <property type="protein sequence ID" value="GIY08017.1"/>
    <property type="molecule type" value="Genomic_DNA"/>
</dbReference>
<dbReference type="Gene3D" id="2.60.40.60">
    <property type="entry name" value="Cadherins"/>
    <property type="match status" value="1"/>
</dbReference>
<accession>A0AAV4QFC2</accession>
<dbReference type="Proteomes" id="UP001054945">
    <property type="component" value="Unassembled WGS sequence"/>
</dbReference>
<dbReference type="PRINTS" id="PR00205">
    <property type="entry name" value="CADHERIN"/>
</dbReference>
<reference evidence="7 8" key="1">
    <citation type="submission" date="2021-06" db="EMBL/GenBank/DDBJ databases">
        <title>Caerostris extrusa draft genome.</title>
        <authorList>
            <person name="Kono N."/>
            <person name="Arakawa K."/>
        </authorList>
    </citation>
    <scope>NUCLEOTIDE SEQUENCE [LARGE SCALE GENOMIC DNA]</scope>
</reference>
<evidence type="ECO:0000256" key="5">
    <source>
        <dbReference type="PROSITE-ProRule" id="PRU00043"/>
    </source>
</evidence>
<dbReference type="PANTHER" id="PTHR24027:SF438">
    <property type="entry name" value="CADHERIN 23"/>
    <property type="match status" value="1"/>
</dbReference>
<gene>
    <name evidence="7" type="primary">Cad87A</name>
    <name evidence="7" type="ORF">CEXT_173761</name>
</gene>